<dbReference type="Gene3D" id="2.40.30.170">
    <property type="match status" value="1"/>
</dbReference>
<sequence>MNYETTLDAQDEARYPLEGDAEFSAVPGEDASPARRKYAIIAIVAAIALVAAFFLLSGGEKDDPFAAPQAGQVPLVTVVSPGRTTIAGSIEATGTLNARRELPVGSVGEGGRVVSVPVDEGDWVRQGQVLVSIDRSVQVQQIEGARAQIGVAQADLNLAQANLDRALKLVERGFISKADVDRLTATRDAARSRVAVARATVGELQARTARLNIYAPASGLILTRAVEPGQTVGAGGAPLFTIAQGGEMELAARLSEEDLAKVSVGQSATVTPVSSDKSYTGQIWQVSPTIDEQTRQGEARIALAYAPGLRPGGFASAVLNSGTIVAPLLPESAIQSDDKGRFVYVVGNDDRVRRRPVRTGIVTEKGVAVIEGLSGNERVVLRAGGFLADGDKVKPQRAK</sequence>
<dbReference type="InterPro" id="IPR058637">
    <property type="entry name" value="YknX-like_C"/>
</dbReference>
<gene>
    <name evidence="6" type="ORF">GCM10011515_25560</name>
</gene>
<feature type="domain" description="CusB-like beta-barrel" evidence="4">
    <location>
        <begin position="251"/>
        <end position="321"/>
    </location>
</feature>
<dbReference type="Proteomes" id="UP000619041">
    <property type="component" value="Unassembled WGS sequence"/>
</dbReference>
<keyword evidence="2" id="KW-1133">Transmembrane helix</keyword>
<evidence type="ECO:0000259" key="3">
    <source>
        <dbReference type="Pfam" id="PF25917"/>
    </source>
</evidence>
<evidence type="ECO:0000313" key="7">
    <source>
        <dbReference type="Proteomes" id="UP000619041"/>
    </source>
</evidence>
<comment type="caution">
    <text evidence="6">The sequence shown here is derived from an EMBL/GenBank/DDBJ whole genome shotgun (WGS) entry which is preliminary data.</text>
</comment>
<evidence type="ECO:0000259" key="5">
    <source>
        <dbReference type="Pfam" id="PF25989"/>
    </source>
</evidence>
<dbReference type="InterPro" id="IPR058792">
    <property type="entry name" value="Beta-barrel_RND_2"/>
</dbReference>
<accession>A0ABQ1SDV4</accession>
<dbReference type="Pfam" id="PF25917">
    <property type="entry name" value="BSH_RND"/>
    <property type="match status" value="1"/>
</dbReference>
<dbReference type="InterPro" id="IPR006143">
    <property type="entry name" value="RND_pump_MFP"/>
</dbReference>
<dbReference type="Gene3D" id="2.40.50.100">
    <property type="match status" value="1"/>
</dbReference>
<organism evidence="6 7">
    <name type="scientific">Tsuneonella deserti</name>
    <dbReference type="NCBI Taxonomy" id="2035528"/>
    <lineage>
        <taxon>Bacteria</taxon>
        <taxon>Pseudomonadati</taxon>
        <taxon>Pseudomonadota</taxon>
        <taxon>Alphaproteobacteria</taxon>
        <taxon>Sphingomonadales</taxon>
        <taxon>Erythrobacteraceae</taxon>
        <taxon>Tsuneonella</taxon>
    </lineage>
</organism>
<reference evidence="7" key="1">
    <citation type="journal article" date="2019" name="Int. J. Syst. Evol. Microbiol.">
        <title>The Global Catalogue of Microorganisms (GCM) 10K type strain sequencing project: providing services to taxonomists for standard genome sequencing and annotation.</title>
        <authorList>
            <consortium name="The Broad Institute Genomics Platform"/>
            <consortium name="The Broad Institute Genome Sequencing Center for Infectious Disease"/>
            <person name="Wu L."/>
            <person name="Ma J."/>
        </authorList>
    </citation>
    <scope>NUCLEOTIDE SEQUENCE [LARGE SCALE GENOMIC DNA]</scope>
    <source>
        <strain evidence="7">CGMCC 1.15959</strain>
    </source>
</reference>
<dbReference type="Gene3D" id="2.40.420.20">
    <property type="match status" value="1"/>
</dbReference>
<dbReference type="Pfam" id="PF25954">
    <property type="entry name" value="Beta-barrel_RND_2"/>
    <property type="match status" value="1"/>
</dbReference>
<evidence type="ECO:0000259" key="4">
    <source>
        <dbReference type="Pfam" id="PF25954"/>
    </source>
</evidence>
<dbReference type="PANTHER" id="PTHR30469:SF15">
    <property type="entry name" value="HLYD FAMILY OF SECRETION PROTEINS"/>
    <property type="match status" value="1"/>
</dbReference>
<feature type="domain" description="Multidrug resistance protein MdtA-like barrel-sandwich hybrid" evidence="3">
    <location>
        <begin position="111"/>
        <end position="237"/>
    </location>
</feature>
<evidence type="ECO:0000256" key="2">
    <source>
        <dbReference type="SAM" id="Phobius"/>
    </source>
</evidence>
<dbReference type="RefSeq" id="WP_188645479.1">
    <property type="nucleotide sequence ID" value="NZ_BMKL01000001.1"/>
</dbReference>
<dbReference type="InterPro" id="IPR058625">
    <property type="entry name" value="MdtA-like_BSH"/>
</dbReference>
<feature type="transmembrane region" description="Helical" evidence="2">
    <location>
        <begin position="38"/>
        <end position="56"/>
    </location>
</feature>
<evidence type="ECO:0000313" key="6">
    <source>
        <dbReference type="EMBL" id="GGE04863.1"/>
    </source>
</evidence>
<proteinExistence type="inferred from homology"/>
<name>A0ABQ1SDV4_9SPHN</name>
<dbReference type="PANTHER" id="PTHR30469">
    <property type="entry name" value="MULTIDRUG RESISTANCE PROTEIN MDTA"/>
    <property type="match status" value="1"/>
</dbReference>
<dbReference type="EMBL" id="BMKL01000001">
    <property type="protein sequence ID" value="GGE04863.1"/>
    <property type="molecule type" value="Genomic_DNA"/>
</dbReference>
<comment type="similarity">
    <text evidence="1">Belongs to the membrane fusion protein (MFP) (TC 8.A.1) family.</text>
</comment>
<keyword evidence="2" id="KW-0812">Transmembrane</keyword>
<dbReference type="SUPFAM" id="SSF111369">
    <property type="entry name" value="HlyD-like secretion proteins"/>
    <property type="match status" value="1"/>
</dbReference>
<protein>
    <submittedName>
        <fullName evidence="6">Hemolysin secretion protein D</fullName>
    </submittedName>
</protein>
<evidence type="ECO:0000256" key="1">
    <source>
        <dbReference type="ARBA" id="ARBA00009477"/>
    </source>
</evidence>
<keyword evidence="2" id="KW-0472">Membrane</keyword>
<feature type="domain" description="YknX-like C-terminal permuted SH3-like" evidence="5">
    <location>
        <begin position="329"/>
        <end position="394"/>
    </location>
</feature>
<dbReference type="Pfam" id="PF25989">
    <property type="entry name" value="YknX_C"/>
    <property type="match status" value="1"/>
</dbReference>
<keyword evidence="7" id="KW-1185">Reference proteome</keyword>
<dbReference type="Gene3D" id="1.10.287.470">
    <property type="entry name" value="Helix hairpin bin"/>
    <property type="match status" value="1"/>
</dbReference>
<dbReference type="NCBIfam" id="TIGR01730">
    <property type="entry name" value="RND_mfp"/>
    <property type="match status" value="1"/>
</dbReference>